<reference evidence="5 6" key="1">
    <citation type="submission" date="2016-10" db="EMBL/GenBank/DDBJ databases">
        <authorList>
            <person name="de Groot N.N."/>
        </authorList>
    </citation>
    <scope>NUCLEOTIDE SEQUENCE [LARGE SCALE GENOMIC DNA]</scope>
    <source>
        <strain evidence="5 6">DSM 21632</strain>
    </source>
</reference>
<dbReference type="InterPro" id="IPR018060">
    <property type="entry name" value="HTH_AraC"/>
</dbReference>
<name>A0A1G8K0I8_9BACI</name>
<protein>
    <submittedName>
        <fullName evidence="5">Helix-turn-helix domain-containing protein</fullName>
    </submittedName>
</protein>
<evidence type="ECO:0000313" key="6">
    <source>
        <dbReference type="Proteomes" id="UP000199163"/>
    </source>
</evidence>
<dbReference type="AlphaFoldDB" id="A0A1G8K0I8"/>
<keyword evidence="6" id="KW-1185">Reference proteome</keyword>
<dbReference type="PANTHER" id="PTHR43280">
    <property type="entry name" value="ARAC-FAMILY TRANSCRIPTIONAL REGULATOR"/>
    <property type="match status" value="1"/>
</dbReference>
<dbReference type="EMBL" id="FNDK01000039">
    <property type="protein sequence ID" value="SDI36889.1"/>
    <property type="molecule type" value="Genomic_DNA"/>
</dbReference>
<dbReference type="GO" id="GO:0043565">
    <property type="term" value="F:sequence-specific DNA binding"/>
    <property type="evidence" value="ECO:0007669"/>
    <property type="project" value="InterPro"/>
</dbReference>
<dbReference type="PROSITE" id="PS01124">
    <property type="entry name" value="HTH_ARAC_FAMILY_2"/>
    <property type="match status" value="1"/>
</dbReference>
<dbReference type="SUPFAM" id="SSF46689">
    <property type="entry name" value="Homeodomain-like"/>
    <property type="match status" value="1"/>
</dbReference>
<evidence type="ECO:0000313" key="5">
    <source>
        <dbReference type="EMBL" id="SDI36889.1"/>
    </source>
</evidence>
<dbReference type="STRING" id="568899.SAMN05192534_13921"/>
<dbReference type="Proteomes" id="UP000199163">
    <property type="component" value="Unassembled WGS sequence"/>
</dbReference>
<dbReference type="Gene3D" id="1.10.10.60">
    <property type="entry name" value="Homeodomain-like"/>
    <property type="match status" value="1"/>
</dbReference>
<organism evidence="5 6">
    <name type="scientific">Alteribacillus persepolensis</name>
    <dbReference type="NCBI Taxonomy" id="568899"/>
    <lineage>
        <taxon>Bacteria</taxon>
        <taxon>Bacillati</taxon>
        <taxon>Bacillota</taxon>
        <taxon>Bacilli</taxon>
        <taxon>Bacillales</taxon>
        <taxon>Bacillaceae</taxon>
        <taxon>Alteribacillus</taxon>
    </lineage>
</organism>
<dbReference type="PANTHER" id="PTHR43280:SF28">
    <property type="entry name" value="HTH-TYPE TRANSCRIPTIONAL ACTIVATOR RHAS"/>
    <property type="match status" value="1"/>
</dbReference>
<evidence type="ECO:0000259" key="4">
    <source>
        <dbReference type="PROSITE" id="PS01124"/>
    </source>
</evidence>
<gene>
    <name evidence="5" type="ORF">SAMN05192534_13921</name>
</gene>
<dbReference type="SMART" id="SM00342">
    <property type="entry name" value="HTH_ARAC"/>
    <property type="match status" value="1"/>
</dbReference>
<keyword evidence="2" id="KW-0238">DNA-binding</keyword>
<evidence type="ECO:0000256" key="3">
    <source>
        <dbReference type="ARBA" id="ARBA00023163"/>
    </source>
</evidence>
<sequence length="67" mass="7900">MLRKTPFDYVTDYRIQKSLILIQQPDSNVTEVAYEAGFNSTSYFISKFRKKMNMTPLAYKKELLQAK</sequence>
<keyword evidence="3" id="KW-0804">Transcription</keyword>
<feature type="domain" description="HTH araC/xylS-type" evidence="4">
    <location>
        <begin position="1"/>
        <end position="62"/>
    </location>
</feature>
<keyword evidence="1" id="KW-0805">Transcription regulation</keyword>
<evidence type="ECO:0000256" key="2">
    <source>
        <dbReference type="ARBA" id="ARBA00023125"/>
    </source>
</evidence>
<dbReference type="InterPro" id="IPR009057">
    <property type="entry name" value="Homeodomain-like_sf"/>
</dbReference>
<accession>A0A1G8K0I8</accession>
<dbReference type="Pfam" id="PF12833">
    <property type="entry name" value="HTH_18"/>
    <property type="match status" value="1"/>
</dbReference>
<evidence type="ECO:0000256" key="1">
    <source>
        <dbReference type="ARBA" id="ARBA00023015"/>
    </source>
</evidence>
<proteinExistence type="predicted"/>
<dbReference type="GO" id="GO:0003700">
    <property type="term" value="F:DNA-binding transcription factor activity"/>
    <property type="evidence" value="ECO:0007669"/>
    <property type="project" value="InterPro"/>
</dbReference>
<dbReference type="InterPro" id="IPR018062">
    <property type="entry name" value="HTH_AraC-typ_CS"/>
</dbReference>
<dbReference type="PRINTS" id="PR00032">
    <property type="entry name" value="HTHARAC"/>
</dbReference>
<dbReference type="InterPro" id="IPR020449">
    <property type="entry name" value="Tscrpt_reg_AraC-type_HTH"/>
</dbReference>
<dbReference type="PROSITE" id="PS00041">
    <property type="entry name" value="HTH_ARAC_FAMILY_1"/>
    <property type="match status" value="1"/>
</dbReference>